<evidence type="ECO:0000259" key="8">
    <source>
        <dbReference type="Pfam" id="PF02730"/>
    </source>
</evidence>
<dbReference type="InterPro" id="IPR036021">
    <property type="entry name" value="Tungsten_al_ferr_oxy-like_C"/>
</dbReference>
<evidence type="ECO:0000256" key="4">
    <source>
        <dbReference type="ARBA" id="ARBA00022723"/>
    </source>
</evidence>
<proteinExistence type="inferred from homology"/>
<comment type="similarity">
    <text evidence="2">Belongs to the AOR/FOR family.</text>
</comment>
<name>X0U930_9ZZZZ</name>
<dbReference type="InterPro" id="IPR013983">
    <property type="entry name" value="Ald_Fedxn_OxRdtase_N"/>
</dbReference>
<dbReference type="GO" id="GO:0051539">
    <property type="term" value="F:4 iron, 4 sulfur cluster binding"/>
    <property type="evidence" value="ECO:0007669"/>
    <property type="project" value="UniProtKB-KW"/>
</dbReference>
<protein>
    <recommendedName>
        <fullName evidence="10">Aldehyde ferredoxin oxidoreductase N-terminal domain-containing protein</fullName>
    </recommendedName>
</protein>
<dbReference type="GO" id="GO:0016625">
    <property type="term" value="F:oxidoreductase activity, acting on the aldehyde or oxo group of donors, iron-sulfur protein as acceptor"/>
    <property type="evidence" value="ECO:0007669"/>
    <property type="project" value="InterPro"/>
</dbReference>
<dbReference type="GO" id="GO:0009055">
    <property type="term" value="F:electron transfer activity"/>
    <property type="evidence" value="ECO:0007669"/>
    <property type="project" value="InterPro"/>
</dbReference>
<dbReference type="InterPro" id="IPR001203">
    <property type="entry name" value="OxRdtase_Ald_Fedxn_C"/>
</dbReference>
<sequence length="270" mass="28994">IQELHPRFPDAHFAVIGPAGEHYEQVRYAAVALSTENQLKSGDAKARFCGRGGMGGVLGSKKLLAIVADAPDQKTLPPPAALKKLNAKVASGDGSRRFRERKTGGVGGTWANAEALGPAHALPEYNFAPSGSDVSEPLYRPKVEALDRYEIKAESCFRCGIRCHKNLYEASPGEESRGAFRAKIDYEPLNLLSSNIGIFDVDRVCELIEQTDLLGLDSISCGVTLAYAMEYNRSAEPSRQIAGGLAYGDFEAARRAIGSIGRGELPLLGQ</sequence>
<evidence type="ECO:0000256" key="1">
    <source>
        <dbReference type="ARBA" id="ARBA00001966"/>
    </source>
</evidence>
<feature type="domain" description="Aldehyde ferredoxin oxidoreductase N-terminal" evidence="8">
    <location>
        <begin position="7"/>
        <end position="69"/>
    </location>
</feature>
<evidence type="ECO:0000259" key="7">
    <source>
        <dbReference type="Pfam" id="PF01314"/>
    </source>
</evidence>
<evidence type="ECO:0000256" key="6">
    <source>
        <dbReference type="ARBA" id="ARBA00023014"/>
    </source>
</evidence>
<dbReference type="Gene3D" id="1.10.569.10">
    <property type="entry name" value="Aldehyde Ferredoxin Oxidoreductase Protein, subunit A, domain 2"/>
    <property type="match status" value="1"/>
</dbReference>
<dbReference type="InterPro" id="IPR051919">
    <property type="entry name" value="W-dependent_AOR"/>
</dbReference>
<dbReference type="GO" id="GO:0046872">
    <property type="term" value="F:metal ion binding"/>
    <property type="evidence" value="ECO:0007669"/>
    <property type="project" value="UniProtKB-KW"/>
</dbReference>
<accession>X0U930</accession>
<evidence type="ECO:0000256" key="2">
    <source>
        <dbReference type="ARBA" id="ARBA00011032"/>
    </source>
</evidence>
<feature type="non-terminal residue" evidence="9">
    <location>
        <position position="1"/>
    </location>
</feature>
<dbReference type="Gene3D" id="3.60.9.10">
    <property type="entry name" value="Aldehyde ferredoxin oxidoreductase, N-terminal domain"/>
    <property type="match status" value="1"/>
</dbReference>
<organism evidence="9">
    <name type="scientific">marine sediment metagenome</name>
    <dbReference type="NCBI Taxonomy" id="412755"/>
    <lineage>
        <taxon>unclassified sequences</taxon>
        <taxon>metagenomes</taxon>
        <taxon>ecological metagenomes</taxon>
    </lineage>
</organism>
<evidence type="ECO:0008006" key="10">
    <source>
        <dbReference type="Google" id="ProtNLM"/>
    </source>
</evidence>
<dbReference type="SUPFAM" id="SSF48310">
    <property type="entry name" value="Aldehyde ferredoxin oxidoreductase, C-terminal domains"/>
    <property type="match status" value="1"/>
</dbReference>
<keyword evidence="4" id="KW-0479">Metal-binding</keyword>
<gene>
    <name evidence="9" type="ORF">S01H1_36132</name>
</gene>
<evidence type="ECO:0000313" key="9">
    <source>
        <dbReference type="EMBL" id="GAG02045.1"/>
    </source>
</evidence>
<evidence type="ECO:0000256" key="3">
    <source>
        <dbReference type="ARBA" id="ARBA00022485"/>
    </source>
</evidence>
<keyword evidence="5" id="KW-0408">Iron</keyword>
<feature type="non-terminal residue" evidence="9">
    <location>
        <position position="270"/>
    </location>
</feature>
<comment type="cofactor">
    <cofactor evidence="1">
        <name>[4Fe-4S] cluster</name>
        <dbReference type="ChEBI" id="CHEBI:49883"/>
    </cofactor>
</comment>
<keyword evidence="6" id="KW-0411">Iron-sulfur</keyword>
<evidence type="ECO:0000256" key="5">
    <source>
        <dbReference type="ARBA" id="ARBA00023004"/>
    </source>
</evidence>
<dbReference type="EMBL" id="BARS01022614">
    <property type="protein sequence ID" value="GAG02045.1"/>
    <property type="molecule type" value="Genomic_DNA"/>
</dbReference>
<dbReference type="Pfam" id="PF01314">
    <property type="entry name" value="AFOR_C"/>
    <property type="match status" value="1"/>
</dbReference>
<dbReference type="SUPFAM" id="SSF56228">
    <property type="entry name" value="Aldehyde ferredoxin oxidoreductase, N-terminal domain"/>
    <property type="match status" value="1"/>
</dbReference>
<dbReference type="InterPro" id="IPR013984">
    <property type="entry name" value="Ald_Fedxn_OxRdtase_dom2"/>
</dbReference>
<dbReference type="Pfam" id="PF02730">
    <property type="entry name" value="AFOR_N"/>
    <property type="match status" value="1"/>
</dbReference>
<comment type="caution">
    <text evidence="9">The sequence shown here is derived from an EMBL/GenBank/DDBJ whole genome shotgun (WGS) entry which is preliminary data.</text>
</comment>
<dbReference type="AlphaFoldDB" id="X0U930"/>
<keyword evidence="3" id="KW-0004">4Fe-4S</keyword>
<feature type="domain" description="Aldehyde ferredoxin oxidoreductase C-terminal" evidence="7">
    <location>
        <begin position="107"/>
        <end position="264"/>
    </location>
</feature>
<dbReference type="PANTHER" id="PTHR30038">
    <property type="entry name" value="ALDEHYDE FERREDOXIN OXIDOREDUCTASE"/>
    <property type="match status" value="1"/>
</dbReference>
<dbReference type="PANTHER" id="PTHR30038:SF7">
    <property type="entry name" value="TUNGSTEN-CONTAINING GLYCERALDEHYDE-3-PHOSPHATE:FERREDOXIN OXIDOREDUCTASE"/>
    <property type="match status" value="1"/>
</dbReference>
<reference evidence="9" key="1">
    <citation type="journal article" date="2014" name="Front. Microbiol.">
        <title>High frequency of phylogenetically diverse reductive dehalogenase-homologous genes in deep subseafloor sedimentary metagenomes.</title>
        <authorList>
            <person name="Kawai M."/>
            <person name="Futagami T."/>
            <person name="Toyoda A."/>
            <person name="Takaki Y."/>
            <person name="Nishi S."/>
            <person name="Hori S."/>
            <person name="Arai W."/>
            <person name="Tsubouchi T."/>
            <person name="Morono Y."/>
            <person name="Uchiyama I."/>
            <person name="Ito T."/>
            <person name="Fujiyama A."/>
            <person name="Inagaki F."/>
            <person name="Takami H."/>
        </authorList>
    </citation>
    <scope>NUCLEOTIDE SEQUENCE</scope>
    <source>
        <strain evidence="9">Expedition CK06-06</strain>
    </source>
</reference>
<dbReference type="InterPro" id="IPR036503">
    <property type="entry name" value="Ald_Fedxn_OxRdtase_N_sf"/>
</dbReference>